<dbReference type="OrthoDB" id="5964386at2759"/>
<keyword evidence="4" id="KW-0812">Transmembrane</keyword>
<dbReference type="Pfam" id="PF20266">
    <property type="entry name" value="Mab-21_C"/>
    <property type="match status" value="1"/>
</dbReference>
<accession>T1F018</accession>
<dbReference type="GO" id="GO:0007005">
    <property type="term" value="P:mitochondrion organization"/>
    <property type="evidence" value="ECO:0007669"/>
    <property type="project" value="InterPro"/>
</dbReference>
<keyword evidence="4" id="KW-1133">Transmembrane helix</keyword>
<dbReference type="HOGENOM" id="CLU_656010_0_0_1"/>
<dbReference type="GO" id="GO:0005741">
    <property type="term" value="C:mitochondrial outer membrane"/>
    <property type="evidence" value="ECO:0000318"/>
    <property type="project" value="GO_Central"/>
</dbReference>
<dbReference type="InParanoid" id="T1F018"/>
<evidence type="ECO:0000259" key="5">
    <source>
        <dbReference type="Pfam" id="PF20266"/>
    </source>
</evidence>
<dbReference type="PANTHER" id="PTHR16451">
    <property type="entry name" value="MITOCHONDRIAL DYNAMICS PROTEINS 49/51 FAMILY MEMBER"/>
    <property type="match status" value="1"/>
</dbReference>
<reference evidence="6 8" key="2">
    <citation type="journal article" date="2013" name="Nature">
        <title>Insights into bilaterian evolution from three spiralian genomes.</title>
        <authorList>
            <person name="Simakov O."/>
            <person name="Marletaz F."/>
            <person name="Cho S.J."/>
            <person name="Edsinger-Gonzales E."/>
            <person name="Havlak P."/>
            <person name="Hellsten U."/>
            <person name="Kuo D.H."/>
            <person name="Larsson T."/>
            <person name="Lv J."/>
            <person name="Arendt D."/>
            <person name="Savage R."/>
            <person name="Osoegawa K."/>
            <person name="de Jong P."/>
            <person name="Grimwood J."/>
            <person name="Chapman J.A."/>
            <person name="Shapiro H."/>
            <person name="Aerts A."/>
            <person name="Otillar R.P."/>
            <person name="Terry A.Y."/>
            <person name="Boore J.L."/>
            <person name="Grigoriev I.V."/>
            <person name="Lindberg D.R."/>
            <person name="Seaver E.C."/>
            <person name="Weisblat D.A."/>
            <person name="Putnam N.H."/>
            <person name="Rokhsar D.S."/>
        </authorList>
    </citation>
    <scope>NUCLEOTIDE SEQUENCE</scope>
</reference>
<protein>
    <recommendedName>
        <fullName evidence="5">Mab-21-like HhH/H2TH-like domain-containing protein</fullName>
    </recommendedName>
</protein>
<evidence type="ECO:0000313" key="8">
    <source>
        <dbReference type="Proteomes" id="UP000015101"/>
    </source>
</evidence>
<dbReference type="GO" id="GO:0090141">
    <property type="term" value="P:positive regulation of mitochondrial fission"/>
    <property type="evidence" value="ECO:0000318"/>
    <property type="project" value="GO_Central"/>
</dbReference>
<organism evidence="7 8">
    <name type="scientific">Helobdella robusta</name>
    <name type="common">Californian leech</name>
    <dbReference type="NCBI Taxonomy" id="6412"/>
    <lineage>
        <taxon>Eukaryota</taxon>
        <taxon>Metazoa</taxon>
        <taxon>Spiralia</taxon>
        <taxon>Lophotrochozoa</taxon>
        <taxon>Annelida</taxon>
        <taxon>Clitellata</taxon>
        <taxon>Hirudinea</taxon>
        <taxon>Rhynchobdellida</taxon>
        <taxon>Glossiphoniidae</taxon>
        <taxon>Helobdella</taxon>
    </lineage>
</organism>
<dbReference type="SMART" id="SM01265">
    <property type="entry name" value="Mab-21"/>
    <property type="match status" value="1"/>
</dbReference>
<dbReference type="RefSeq" id="XP_009011947.1">
    <property type="nucleotide sequence ID" value="XM_009013699.1"/>
</dbReference>
<evidence type="ECO:0000313" key="6">
    <source>
        <dbReference type="EMBL" id="ESO10133.1"/>
    </source>
</evidence>
<sequence>MSRNQSKKTDNDKKSSDSDLGATILAGAAVVGLSAVAAYGLYKLFDSIFEDVEKEKDAAEKLDEESCERRQPKPVSTDLNLKINDWNNSFSVLPKTNKDELLFNYEKSIFIEEKFLTPLKRIVEQVQKRFRESIQHNCNVRGIKFEQFIKCGWGRDFFLIKSLDYFTFLVPLTIDYYLFEKIQADYKSYKLSSRHDGLNQLKYKNELLTPTSVAEYMLFSVKNKFEEMLKMDNIVISQVNITGGCIFLICNSSASPAVKVKVKMIPAVKINDNYLVPAENDSSYIWKLFFIDQEDSFLAQFSPLSMSHKIIFSTFVNISLTLNDYFSVLHTEHLKHIMFHLIEDQPYEVDWDLETVFEHFVDFLIELQKCLDRKVLLNVFDESINMFYDLQDMPRKKLQKFIEEIISNKSWNKLLKSGF</sequence>
<reference evidence="8" key="1">
    <citation type="submission" date="2012-12" db="EMBL/GenBank/DDBJ databases">
        <authorList>
            <person name="Hellsten U."/>
            <person name="Grimwood J."/>
            <person name="Chapman J.A."/>
            <person name="Shapiro H."/>
            <person name="Aerts A."/>
            <person name="Otillar R.P."/>
            <person name="Terry A.Y."/>
            <person name="Boore J.L."/>
            <person name="Simakov O."/>
            <person name="Marletaz F."/>
            <person name="Cho S.-J."/>
            <person name="Edsinger-Gonzales E."/>
            <person name="Havlak P."/>
            <person name="Kuo D.-H."/>
            <person name="Larsson T."/>
            <person name="Lv J."/>
            <person name="Arendt D."/>
            <person name="Savage R."/>
            <person name="Osoegawa K."/>
            <person name="de Jong P."/>
            <person name="Lindberg D.R."/>
            <person name="Seaver E.C."/>
            <person name="Weisblat D.A."/>
            <person name="Putnam N.H."/>
            <person name="Grigoriev I.V."/>
            <person name="Rokhsar D.S."/>
        </authorList>
    </citation>
    <scope>NUCLEOTIDE SEQUENCE</scope>
</reference>
<proteinExistence type="predicted"/>
<comment type="subcellular location">
    <subcellularLocation>
        <location evidence="1">Mitochondrion outer membrane</location>
        <topology evidence="1">Single-pass membrane protein</topology>
    </subcellularLocation>
</comment>
<evidence type="ECO:0000256" key="2">
    <source>
        <dbReference type="ARBA" id="ARBA00022787"/>
    </source>
</evidence>
<gene>
    <name evidence="7" type="primary">20202168</name>
    <name evidence="6" type="ORF">HELRODRAFT_167992</name>
</gene>
<dbReference type="CTD" id="20202168"/>
<dbReference type="GeneID" id="20202168"/>
<dbReference type="EMBL" id="KB095905">
    <property type="protein sequence ID" value="ESO10133.1"/>
    <property type="molecule type" value="Genomic_DNA"/>
</dbReference>
<evidence type="ECO:0000256" key="3">
    <source>
        <dbReference type="ARBA" id="ARBA00023128"/>
    </source>
</evidence>
<dbReference type="InterPro" id="IPR024810">
    <property type="entry name" value="MAB21L/cGLR"/>
</dbReference>
<dbReference type="Gene3D" id="1.10.1410.40">
    <property type="match status" value="1"/>
</dbReference>
<name>T1F018_HELRO</name>
<feature type="domain" description="Mab-21-like HhH/H2TH-like" evidence="5">
    <location>
        <begin position="327"/>
        <end position="402"/>
    </location>
</feature>
<dbReference type="EMBL" id="AMQM01002883">
    <property type="status" value="NOT_ANNOTATED_CDS"/>
    <property type="molecule type" value="Genomic_DNA"/>
</dbReference>
<dbReference type="InterPro" id="IPR045909">
    <property type="entry name" value="MID49/MID51"/>
</dbReference>
<keyword evidence="4" id="KW-0472">Membrane</keyword>
<evidence type="ECO:0000256" key="4">
    <source>
        <dbReference type="SAM" id="Phobius"/>
    </source>
</evidence>
<reference evidence="7" key="3">
    <citation type="submission" date="2015-06" db="UniProtKB">
        <authorList>
            <consortium name="EnsemblMetazoa"/>
        </authorList>
    </citation>
    <scope>IDENTIFICATION</scope>
</reference>
<feature type="transmembrane region" description="Helical" evidence="4">
    <location>
        <begin position="20"/>
        <end position="42"/>
    </location>
</feature>
<dbReference type="Proteomes" id="UP000015101">
    <property type="component" value="Unassembled WGS sequence"/>
</dbReference>
<evidence type="ECO:0000256" key="1">
    <source>
        <dbReference type="ARBA" id="ARBA00004572"/>
    </source>
</evidence>
<keyword evidence="3" id="KW-0496">Mitochondrion</keyword>
<dbReference type="InterPro" id="IPR046906">
    <property type="entry name" value="Mab-21_HhH/H2TH-like"/>
</dbReference>
<dbReference type="KEGG" id="hro:HELRODRAFT_167992"/>
<dbReference type="PANTHER" id="PTHR16451:SF7">
    <property type="entry name" value="MAB-21-LIKE HHH_H2TH-LIKE DOMAIN-CONTAINING PROTEIN"/>
    <property type="match status" value="1"/>
</dbReference>
<evidence type="ECO:0000313" key="7">
    <source>
        <dbReference type="EnsemblMetazoa" id="HelroP167992"/>
    </source>
</evidence>
<keyword evidence="8" id="KW-1185">Reference proteome</keyword>
<dbReference type="EnsemblMetazoa" id="HelroT167992">
    <property type="protein sequence ID" value="HelroP167992"/>
    <property type="gene ID" value="HelroG167992"/>
</dbReference>
<dbReference type="AlphaFoldDB" id="T1F018"/>
<keyword evidence="2" id="KW-1000">Mitochondrion outer membrane</keyword>